<dbReference type="Pfam" id="PF00177">
    <property type="entry name" value="Ribosomal_S7"/>
    <property type="match status" value="1"/>
</dbReference>
<keyword evidence="5" id="KW-0496">Mitochondrion</keyword>
<dbReference type="Proteomes" id="UP000695026">
    <property type="component" value="Unplaced"/>
</dbReference>
<evidence type="ECO:0000256" key="5">
    <source>
        <dbReference type="ARBA" id="ARBA00023128"/>
    </source>
</evidence>
<dbReference type="GeneID" id="103061125"/>
<evidence type="ECO:0000256" key="4">
    <source>
        <dbReference type="ARBA" id="ARBA00022980"/>
    </source>
</evidence>
<dbReference type="SUPFAM" id="SSF47973">
    <property type="entry name" value="Ribosomal protein S7"/>
    <property type="match status" value="1"/>
</dbReference>
<keyword evidence="6" id="KW-0687">Ribonucleoprotein</keyword>
<dbReference type="InterPro" id="IPR023798">
    <property type="entry name" value="Ribosomal_uS7_dom"/>
</dbReference>
<dbReference type="OMA" id="HELHKQC"/>
<evidence type="ECO:0000259" key="9">
    <source>
        <dbReference type="Pfam" id="PF00177"/>
    </source>
</evidence>
<dbReference type="RefSeq" id="XP_007434143.1">
    <property type="nucleotide sequence ID" value="XM_007434081.2"/>
</dbReference>
<evidence type="ECO:0000313" key="11">
    <source>
        <dbReference type="RefSeq" id="XP_007434143.1"/>
    </source>
</evidence>
<reference evidence="11" key="1">
    <citation type="submission" date="2025-08" db="UniProtKB">
        <authorList>
            <consortium name="RefSeq"/>
        </authorList>
    </citation>
    <scope>IDENTIFICATION</scope>
    <source>
        <tissue evidence="11">Liver</tissue>
    </source>
</reference>
<dbReference type="PIRSF" id="PIRSF002122">
    <property type="entry name" value="RPS7p_RPS7a_RPS5e_RPS7o"/>
    <property type="match status" value="1"/>
</dbReference>
<evidence type="ECO:0000313" key="10">
    <source>
        <dbReference type="Proteomes" id="UP000695026"/>
    </source>
</evidence>
<evidence type="ECO:0000256" key="7">
    <source>
        <dbReference type="ARBA" id="ARBA00039306"/>
    </source>
</evidence>
<dbReference type="CDD" id="cd14870">
    <property type="entry name" value="uS7_Mitochondria_Mammalian"/>
    <property type="match status" value="1"/>
</dbReference>
<proteinExistence type="inferred from homology"/>
<dbReference type="GO" id="GO:0005743">
    <property type="term" value="C:mitochondrial inner membrane"/>
    <property type="evidence" value="ECO:0007669"/>
    <property type="project" value="UniProtKB-ARBA"/>
</dbReference>
<keyword evidence="4 11" id="KW-0689">Ribosomal protein</keyword>
<dbReference type="PANTHER" id="PTHR11205">
    <property type="entry name" value="RIBOSOMAL PROTEIN S7"/>
    <property type="match status" value="1"/>
</dbReference>
<dbReference type="AlphaFoldDB" id="A0A9F2R2C2"/>
<comment type="subcellular location">
    <subcellularLocation>
        <location evidence="1">Mitochondrion</location>
    </subcellularLocation>
</comment>
<organism evidence="10 11">
    <name type="scientific">Python bivittatus</name>
    <name type="common">Burmese python</name>
    <name type="synonym">Python molurus bivittatus</name>
    <dbReference type="NCBI Taxonomy" id="176946"/>
    <lineage>
        <taxon>Eukaryota</taxon>
        <taxon>Metazoa</taxon>
        <taxon>Chordata</taxon>
        <taxon>Craniata</taxon>
        <taxon>Vertebrata</taxon>
        <taxon>Euteleostomi</taxon>
        <taxon>Lepidosauria</taxon>
        <taxon>Squamata</taxon>
        <taxon>Bifurcata</taxon>
        <taxon>Unidentata</taxon>
        <taxon>Episquamata</taxon>
        <taxon>Toxicofera</taxon>
        <taxon>Serpentes</taxon>
        <taxon>Henophidia</taxon>
        <taxon>Pythonidae</taxon>
        <taxon>Python</taxon>
    </lineage>
</organism>
<evidence type="ECO:0000256" key="6">
    <source>
        <dbReference type="ARBA" id="ARBA00023274"/>
    </source>
</evidence>
<accession>A0A9F2R2C2</accession>
<dbReference type="Gene3D" id="1.10.455.10">
    <property type="entry name" value="Ribosomal protein S7 domain"/>
    <property type="match status" value="1"/>
</dbReference>
<dbReference type="InterPro" id="IPR000235">
    <property type="entry name" value="Ribosomal_uS7"/>
</dbReference>
<dbReference type="GO" id="GO:0006412">
    <property type="term" value="P:translation"/>
    <property type="evidence" value="ECO:0007669"/>
    <property type="project" value="InterPro"/>
</dbReference>
<sequence length="240" mass="27959">MASPAVEKVGRLAQRLCGCGKIWLPGLTQVRWSRYNPSFLDPEVNKEIYRKSPEQMSEEEKNKQQLKAVQPIKATCSYITSSVFYDPMISKFINMMMKGGDKMLARSIMNQTLEAIKRKQLVKYHETDEKLKENIECNPYKIFHQAIKNCEPVIGLTGIIRGGKKYQVPTPLKISRRNFLAMKWMITECRENKPRRTLMHEKLSDELLEAFNNNGNVIKKKYELHKMAEANRAFAHFRWG</sequence>
<evidence type="ECO:0000256" key="2">
    <source>
        <dbReference type="ARBA" id="ARBA00007151"/>
    </source>
</evidence>
<dbReference type="OrthoDB" id="9972728at2759"/>
<dbReference type="KEGG" id="pbi:103061125"/>
<evidence type="ECO:0000256" key="3">
    <source>
        <dbReference type="ARBA" id="ARBA00022946"/>
    </source>
</evidence>
<evidence type="ECO:0000256" key="1">
    <source>
        <dbReference type="ARBA" id="ARBA00004173"/>
    </source>
</evidence>
<dbReference type="CTD" id="51081"/>
<name>A0A9F2R2C2_PYTBI</name>
<feature type="domain" description="Small ribosomal subunit protein uS7" evidence="9">
    <location>
        <begin position="77"/>
        <end position="232"/>
    </location>
</feature>
<dbReference type="InterPro" id="IPR036823">
    <property type="entry name" value="Ribosomal_uS7_dom_sf"/>
</dbReference>
<keyword evidence="10" id="KW-1185">Reference proteome</keyword>
<comment type="similarity">
    <text evidence="2">Belongs to the universal ribosomal protein uS7 family.</text>
</comment>
<protein>
    <recommendedName>
        <fullName evidence="7">Small ribosomal subunit protein uS7m</fullName>
    </recommendedName>
    <alternativeName>
        <fullName evidence="8">28S ribosomal protein S7, mitochondrial</fullName>
    </alternativeName>
</protein>
<gene>
    <name evidence="11" type="primary">MRPS7</name>
</gene>
<dbReference type="FunFam" id="1.10.455.10:FF:000004">
    <property type="entry name" value="28S ribosomal protein S7, mitochondrial"/>
    <property type="match status" value="1"/>
</dbReference>
<dbReference type="GO" id="GO:0005763">
    <property type="term" value="C:mitochondrial small ribosomal subunit"/>
    <property type="evidence" value="ECO:0007669"/>
    <property type="project" value="UniProtKB-ARBA"/>
</dbReference>
<keyword evidence="3" id="KW-0809">Transit peptide</keyword>
<evidence type="ECO:0000256" key="8">
    <source>
        <dbReference type="ARBA" id="ARBA00041309"/>
    </source>
</evidence>